<dbReference type="PANTHER" id="PTHR40707">
    <property type="entry name" value="POSSIBLE NUCLEASE OF RNASE H FOLD, RUVC/YQGF FAMILY"/>
    <property type="match status" value="1"/>
</dbReference>
<dbReference type="PANTHER" id="PTHR40707:SF1">
    <property type="entry name" value="DUF460 DOMAIN-CONTAINING PROTEIN"/>
    <property type="match status" value="1"/>
</dbReference>
<comment type="caution">
    <text evidence="2">The sequence shown here is derived from an EMBL/GenBank/DDBJ whole genome shotgun (WGS) entry which is preliminary data.</text>
</comment>
<sequence length="651" mass="73020">MRVFGIDIIKGSVRSRTRRPVYALCRVEDGEILGVEEVTGFRLQRILAAEEPDILAVDSIQEIAADQRELYTFLQSLPPATKLVQVTGGERTESLPKVAARYNISFNKFDPYAEARTTAQVAALGAGVEVIAFENTTDIVASRHRSPGRGGWSQNRYARKIHGGVMQKAREIEARLKGAGLDYEKKETKAFGGYSRAAFKVMAPREMVPVHSSRGADVQVRVSGRELDRIRFEPRSSRPRYLIVGLDPGTTTGIAAVDLDGNLVLLTSSRQMTMSDIIEELYRAGKPLIIASDVQQMPYSVEKIRRAFNAIPYTPKQSLSVEAKYDLTAPFSYTNDHERDSLSAALDAYRSLQNKFRNIVKRVKPGVDLDEVRARVLRGQPLDTVLTDLQGAPAAEKPAAPPIEPAPERPVEDERVMALDGIVKRLRTYVQELQEDLRERDREAERLRQSVRRARSATEQKVRRDAELATKDAMIESLREQLRDERRRSRRLKKRLERMQTVAKIELSEDYTPLKVLDSLTREGVRALQEGVGIAAGDILYVPRPHGWGRGVVKDLAGTGVRALVVGGEEPPDPHLVQLAREANLPLLPAETVSPEIRGRTGAAKTGAVEEAMGRWEEGQKEFLREQEAERVEYLFKEYRSEREKEVRRGG</sequence>
<dbReference type="RefSeq" id="WP_317064477.1">
    <property type="nucleotide sequence ID" value="NZ_WBKO01000001.1"/>
</dbReference>
<feature type="coiled-coil region" evidence="1">
    <location>
        <begin position="423"/>
        <end position="502"/>
    </location>
</feature>
<evidence type="ECO:0000313" key="2">
    <source>
        <dbReference type="EMBL" id="MDV2481457.1"/>
    </source>
</evidence>
<reference evidence="2 3" key="1">
    <citation type="submission" date="2019-10" db="EMBL/GenBank/DDBJ databases">
        <title>Isolation and characterization of Methanoculleus sp. Wushi-C6 from a hot spring well.</title>
        <authorList>
            <person name="Chen S.-C."/>
            <person name="Lan Z.-H."/>
            <person name="You Y.-T."/>
            <person name="Lai M.-C."/>
        </authorList>
    </citation>
    <scope>NUCLEOTIDE SEQUENCE [LARGE SCALE GENOMIC DNA]</scope>
    <source>
        <strain evidence="2 3">Wushi-C6</strain>
    </source>
</reference>
<accession>A0ABU3X1H8</accession>
<protein>
    <submittedName>
        <fullName evidence="2">DUF460 domain-containing protein</fullName>
    </submittedName>
</protein>
<name>A0ABU3X1H8_9EURY</name>
<keyword evidence="3" id="KW-1185">Reference proteome</keyword>
<proteinExistence type="predicted"/>
<dbReference type="Pfam" id="PF04312">
    <property type="entry name" value="DUF460"/>
    <property type="match status" value="1"/>
</dbReference>
<dbReference type="Proteomes" id="UP001281203">
    <property type="component" value="Unassembled WGS sequence"/>
</dbReference>
<dbReference type="InterPro" id="IPR007408">
    <property type="entry name" value="DUF460"/>
</dbReference>
<keyword evidence="1" id="KW-0175">Coiled coil</keyword>
<evidence type="ECO:0000256" key="1">
    <source>
        <dbReference type="SAM" id="Coils"/>
    </source>
</evidence>
<gene>
    <name evidence="2" type="ORF">F8E02_05450</name>
</gene>
<dbReference type="EMBL" id="WBKO01000001">
    <property type="protein sequence ID" value="MDV2481457.1"/>
    <property type="molecule type" value="Genomic_DNA"/>
</dbReference>
<organism evidence="2 3">
    <name type="scientific">Methanoculleus caldifontis</name>
    <dbReference type="NCBI Taxonomy" id="2651577"/>
    <lineage>
        <taxon>Archaea</taxon>
        <taxon>Methanobacteriati</taxon>
        <taxon>Methanobacteriota</taxon>
        <taxon>Stenosarchaea group</taxon>
        <taxon>Methanomicrobia</taxon>
        <taxon>Methanomicrobiales</taxon>
        <taxon>Methanomicrobiaceae</taxon>
        <taxon>Methanoculleus</taxon>
    </lineage>
</organism>
<evidence type="ECO:0000313" key="3">
    <source>
        <dbReference type="Proteomes" id="UP001281203"/>
    </source>
</evidence>